<evidence type="ECO:0000259" key="2">
    <source>
        <dbReference type="Pfam" id="PF00892"/>
    </source>
</evidence>
<name>A0ABR9CNN1_9HYPH</name>
<accession>A0ABR9CNN1</accession>
<feature type="transmembrane region" description="Helical" evidence="1">
    <location>
        <begin position="110"/>
        <end position="139"/>
    </location>
</feature>
<dbReference type="InterPro" id="IPR037185">
    <property type="entry name" value="EmrE-like"/>
</dbReference>
<feature type="transmembrane region" description="Helical" evidence="1">
    <location>
        <begin position="189"/>
        <end position="214"/>
    </location>
</feature>
<reference evidence="3 4" key="2">
    <citation type="journal article" date="2021" name="Int. J. Syst. Evol. Microbiol.">
        <title>Roseibium litorale sp. nov., isolated from a tidal flat sediment and proposal for the reclassification of Labrenzia polysiphoniae as Roseibium polysiphoniae comb. nov.</title>
        <authorList>
            <person name="Liu Y."/>
            <person name="Pei T."/>
            <person name="Du J."/>
            <person name="Chao M."/>
            <person name="Deng M.R."/>
            <person name="Zhu H."/>
        </authorList>
    </citation>
    <scope>NUCLEOTIDE SEQUENCE [LARGE SCALE GENOMIC DNA]</scope>
    <source>
        <strain evidence="3 4">4C16A</strain>
    </source>
</reference>
<dbReference type="Proteomes" id="UP000632063">
    <property type="component" value="Unassembled WGS sequence"/>
</dbReference>
<dbReference type="EMBL" id="JACYXI010000007">
    <property type="protein sequence ID" value="MBD8892303.1"/>
    <property type="molecule type" value="Genomic_DNA"/>
</dbReference>
<proteinExistence type="predicted"/>
<feature type="transmembrane region" description="Helical" evidence="1">
    <location>
        <begin position="253"/>
        <end position="275"/>
    </location>
</feature>
<dbReference type="Gene3D" id="1.10.3730.20">
    <property type="match status" value="1"/>
</dbReference>
<evidence type="ECO:0000256" key="1">
    <source>
        <dbReference type="SAM" id="Phobius"/>
    </source>
</evidence>
<feature type="domain" description="EamA" evidence="2">
    <location>
        <begin position="4"/>
        <end position="140"/>
    </location>
</feature>
<comment type="caution">
    <text evidence="3">The sequence shown here is derived from an EMBL/GenBank/DDBJ whole genome shotgun (WGS) entry which is preliminary data.</text>
</comment>
<feature type="transmembrane region" description="Helical" evidence="1">
    <location>
        <begin position="282"/>
        <end position="300"/>
    </location>
</feature>
<dbReference type="RefSeq" id="WP_192148438.1">
    <property type="nucleotide sequence ID" value="NZ_JACYXI010000007.1"/>
</dbReference>
<keyword evidence="1" id="KW-0472">Membrane</keyword>
<feature type="transmembrane region" description="Helical" evidence="1">
    <location>
        <begin position="226"/>
        <end position="247"/>
    </location>
</feature>
<feature type="transmembrane region" description="Helical" evidence="1">
    <location>
        <begin position="43"/>
        <end position="61"/>
    </location>
</feature>
<sequence length="301" mass="31730">MELWIPITLFAAFCQNLRSAMQNKMKGAFGTTAATFVRFSYGFPFAVIYVAVLHFGFGLAFPGLSLAAALNGAVGGLAQIAATFLLVHLFSYRNFAVGTAYSKTEPVQAALFGFLILGEHLSVVAGLSILVGVIGVIVISVARTPLTAKAVGAALIGRPALIGLASAALFGGSAAFYRAATLSLDGGAVAMRAGFALACVTLFQTLVMALWMGLRTPDQLLACVRHWRVAVWIGLAGIAGSVGWFTAMTLQQVAYVRALAQIELVFTFAASWLYFREHVSRTEVAGCVLIIGAVLSLILWG</sequence>
<keyword evidence="1" id="KW-1133">Transmembrane helix</keyword>
<reference evidence="4" key="1">
    <citation type="submission" date="2020-09" db="EMBL/GenBank/DDBJ databases">
        <title>The genome sequence of strain Labrenzia suaedae 4C16A.</title>
        <authorList>
            <person name="Liu Y."/>
        </authorList>
    </citation>
    <scope>NUCLEOTIDE SEQUENCE [LARGE SCALE GENOMIC DNA]</scope>
    <source>
        <strain evidence="4">4C16A</strain>
    </source>
</reference>
<keyword evidence="1" id="KW-0812">Transmembrane</keyword>
<gene>
    <name evidence="3" type="ORF">IG616_12145</name>
</gene>
<keyword evidence="4" id="KW-1185">Reference proteome</keyword>
<dbReference type="Pfam" id="PF00892">
    <property type="entry name" value="EamA"/>
    <property type="match status" value="1"/>
</dbReference>
<dbReference type="SUPFAM" id="SSF103481">
    <property type="entry name" value="Multidrug resistance efflux transporter EmrE"/>
    <property type="match status" value="2"/>
</dbReference>
<feature type="transmembrane region" description="Helical" evidence="1">
    <location>
        <begin position="160"/>
        <end position="177"/>
    </location>
</feature>
<organism evidence="3 4">
    <name type="scientific">Roseibium litorale</name>
    <dbReference type="NCBI Taxonomy" id="2803841"/>
    <lineage>
        <taxon>Bacteria</taxon>
        <taxon>Pseudomonadati</taxon>
        <taxon>Pseudomonadota</taxon>
        <taxon>Alphaproteobacteria</taxon>
        <taxon>Hyphomicrobiales</taxon>
        <taxon>Stappiaceae</taxon>
        <taxon>Roseibium</taxon>
    </lineage>
</organism>
<evidence type="ECO:0000313" key="3">
    <source>
        <dbReference type="EMBL" id="MBD8892303.1"/>
    </source>
</evidence>
<protein>
    <submittedName>
        <fullName evidence="3">DMT family transporter</fullName>
    </submittedName>
</protein>
<dbReference type="InterPro" id="IPR000620">
    <property type="entry name" value="EamA_dom"/>
</dbReference>
<evidence type="ECO:0000313" key="4">
    <source>
        <dbReference type="Proteomes" id="UP000632063"/>
    </source>
</evidence>
<feature type="transmembrane region" description="Helical" evidence="1">
    <location>
        <begin position="68"/>
        <end position="90"/>
    </location>
</feature>